<organism evidence="1 2">
    <name type="scientific">Racocetra persica</name>
    <dbReference type="NCBI Taxonomy" id="160502"/>
    <lineage>
        <taxon>Eukaryota</taxon>
        <taxon>Fungi</taxon>
        <taxon>Fungi incertae sedis</taxon>
        <taxon>Mucoromycota</taxon>
        <taxon>Glomeromycotina</taxon>
        <taxon>Glomeromycetes</taxon>
        <taxon>Diversisporales</taxon>
        <taxon>Gigasporaceae</taxon>
        <taxon>Racocetra</taxon>
    </lineage>
</organism>
<proteinExistence type="predicted"/>
<protein>
    <submittedName>
        <fullName evidence="1">18451_t:CDS:1</fullName>
    </submittedName>
</protein>
<reference evidence="1" key="1">
    <citation type="submission" date="2021-06" db="EMBL/GenBank/DDBJ databases">
        <authorList>
            <person name="Kallberg Y."/>
            <person name="Tangrot J."/>
            <person name="Rosling A."/>
        </authorList>
    </citation>
    <scope>NUCLEOTIDE SEQUENCE</scope>
    <source>
        <strain evidence="1">MA461A</strain>
    </source>
</reference>
<name>A0ACA9RR18_9GLOM</name>
<feature type="non-terminal residue" evidence="1">
    <location>
        <position position="1"/>
    </location>
</feature>
<dbReference type="Proteomes" id="UP000789920">
    <property type="component" value="Unassembled WGS sequence"/>
</dbReference>
<evidence type="ECO:0000313" key="2">
    <source>
        <dbReference type="Proteomes" id="UP000789920"/>
    </source>
</evidence>
<sequence length="339" mass="39943">EANEEFERYQSRIKRKKDKLNSNDKIVIYTDGSHKDNQKGLYAGIGVYYEDGTKKITEPLPGDLQTNNHAELYAVIRVLETCEDQLKVIEIKTDSRFVDVKNKDLFEKIDFLLTKRPGKVYFTHVFAHRGVIGNELADKLAKREASIKINESKKLSPYNAFMKTNLPIVKKTKPDLEHKDAFKLVAFVISKKQLMKNKVGSSLKNEKSAEYRSEIKIKRILKIQLTKMLVVLSKKEQFWWFRRENENTNYRRPFMFTDDEEHITEYIQIKLSDKQNALLDKERRDFLKQHKFILDKASNIIKETTKEYLLELLYEVKLANIKFKNGYSFDLRICNIEIA</sequence>
<evidence type="ECO:0000313" key="1">
    <source>
        <dbReference type="EMBL" id="CAG8804891.1"/>
    </source>
</evidence>
<comment type="caution">
    <text evidence="1">The sequence shown here is derived from an EMBL/GenBank/DDBJ whole genome shotgun (WGS) entry which is preliminary data.</text>
</comment>
<keyword evidence="2" id="KW-1185">Reference proteome</keyword>
<accession>A0ACA9RR18</accession>
<dbReference type="EMBL" id="CAJVQC010064824">
    <property type="protein sequence ID" value="CAG8804891.1"/>
    <property type="molecule type" value="Genomic_DNA"/>
</dbReference>
<gene>
    <name evidence="1" type="ORF">RPERSI_LOCUS21811</name>
</gene>